<dbReference type="PROSITE" id="PS51257">
    <property type="entry name" value="PROKAR_LIPOPROTEIN"/>
    <property type="match status" value="1"/>
</dbReference>
<evidence type="ECO:0000256" key="1">
    <source>
        <dbReference type="SAM" id="SignalP"/>
    </source>
</evidence>
<gene>
    <name evidence="2" type="ORF">PAECIP111892_01430</name>
</gene>
<feature type="signal peptide" evidence="1">
    <location>
        <begin position="1"/>
        <end position="22"/>
    </location>
</feature>
<dbReference type="Proteomes" id="UP000838324">
    <property type="component" value="Unassembled WGS sequence"/>
</dbReference>
<organism evidence="2 3">
    <name type="scientific">Paenibacillus auburnensis</name>
    <dbReference type="NCBI Taxonomy" id="2905649"/>
    <lineage>
        <taxon>Bacteria</taxon>
        <taxon>Bacillati</taxon>
        <taxon>Bacillota</taxon>
        <taxon>Bacilli</taxon>
        <taxon>Bacillales</taxon>
        <taxon>Paenibacillaceae</taxon>
        <taxon>Paenibacillus</taxon>
    </lineage>
</organism>
<reference evidence="2" key="1">
    <citation type="submission" date="2022-01" db="EMBL/GenBank/DDBJ databases">
        <authorList>
            <person name="Criscuolo A."/>
        </authorList>
    </citation>
    <scope>NUCLEOTIDE SEQUENCE</scope>
    <source>
        <strain evidence="2">CIP111892</strain>
    </source>
</reference>
<name>A0ABM9BT32_9BACL</name>
<keyword evidence="1" id="KW-0732">Signal</keyword>
<evidence type="ECO:0000313" key="3">
    <source>
        <dbReference type="Proteomes" id="UP000838324"/>
    </source>
</evidence>
<protein>
    <recommendedName>
        <fullName evidence="4">Lipoprotein</fullName>
    </recommendedName>
</protein>
<feature type="chain" id="PRO_5046021168" description="Lipoprotein" evidence="1">
    <location>
        <begin position="23"/>
        <end position="186"/>
    </location>
</feature>
<dbReference type="EMBL" id="CAKMMG010000001">
    <property type="protein sequence ID" value="CAH1194154.1"/>
    <property type="molecule type" value="Genomic_DNA"/>
</dbReference>
<proteinExistence type="predicted"/>
<sequence>MPRMPLLRLLSVLILCALTACSFPNRKDKPDSSSITVTAGGSNIPVFLQTKNDEHTANTSGEVPFRALLEDLKVSIPYVKLGESVQIQLEKEGPAIYELRDVLLREDGGYKYKLPDDNPIVMEFMSGSGSFVLKENLSAFLSSNTKDYEPGAIIRGFKLTEQGDDGEKREYYFVLRTDAGSVSQNL</sequence>
<evidence type="ECO:0008006" key="4">
    <source>
        <dbReference type="Google" id="ProtNLM"/>
    </source>
</evidence>
<accession>A0ABM9BT32</accession>
<dbReference type="RefSeq" id="WP_236331361.1">
    <property type="nucleotide sequence ID" value="NZ_CAKMMG010000001.1"/>
</dbReference>
<comment type="caution">
    <text evidence="2">The sequence shown here is derived from an EMBL/GenBank/DDBJ whole genome shotgun (WGS) entry which is preliminary data.</text>
</comment>
<evidence type="ECO:0000313" key="2">
    <source>
        <dbReference type="EMBL" id="CAH1194154.1"/>
    </source>
</evidence>
<keyword evidence="3" id="KW-1185">Reference proteome</keyword>